<comment type="subcellular location">
    <subcellularLocation>
        <location evidence="1">Cell membrane</location>
        <topology evidence="1">Peripheral membrane protein</topology>
        <orientation evidence="1">Cytoplasmic side</orientation>
    </subcellularLocation>
</comment>
<name>A0A0P4YEJ0_9CRUS</name>
<reference evidence="7" key="2">
    <citation type="submission" date="2015-10" db="EMBL/GenBank/DDBJ databases">
        <authorList>
            <person name="Gilbert D.G."/>
        </authorList>
    </citation>
    <scope>NUCLEOTIDE SEQUENCE</scope>
</reference>
<accession>A0A0P4YEJ0</accession>
<evidence type="ECO:0000256" key="4">
    <source>
        <dbReference type="ARBA" id="ARBA00023136"/>
    </source>
</evidence>
<sequence>MHELFTQVLTKKDLSKAGDLFSVDDKSIIQDLSDVIHKIREIIHLSEYKRNANDQSVVEICITRVTSAIRETGSIEKHADALVALLESCLCHSLAPSSKGEDPPHTKIASDVLSCIFLNYSKRGVMELALPVAVKFLHKGNRDLSRNLSSYLSLAAINNSDLLAQHIQPIIDSFISGNYALARVLPQVYAVNREAIHGHVMALASLLPLCDTPEKISLLSLLGPIARNQPALLEASLPQLCDCLSVPSAIPATLQLLTEMAAYKASLLLDYTSRIKEATETAPSVVCLAAQVIARLGHVNEDRGQEALDFIVQHIIQAENHNIPSLLREVASLCATHPTLLTERLVNKLESYVEGAPSVAKNIYQQMKSNLAAQRNGQGIPKNTANVTVLKLNGENQHATVTNHHRLSLPLQGFTGSLSSAANATSNNNRASLGGFVNVGNMSVPISVASAVFSGTPVYNSQGIPVLLTFGPGGLNITNPITTTTASNSNNASTSGNRVVGSRTKQADASRSTPRLTPSTVPGSSAVPAAVMNRSMSWINAVHMSTNRLSPSPAGPVLHKGNIARFGSSHQMALGATPYGPSREAHGPGIHNPNQGGRGAVFASRGSRGSLSTNRVQVSSGNSPAVTSNISAPSASNPMRSVSGSLTTMKEDPEADLRMNSLVFGHNTPSVGLGVRDIGVIAGLGGGNHMTPSPTIALSPIHRIQNQTPFSLIPSSLSSLAPSPPPIGQNGSGVKMHEDIIQSSVDNQHHKASTNTLASQSTLSFHNSSVTISNPSGQHQPQTQVVVRRNHAQSGNFSGNPNGDRARHDDAVGMAASQRISVFEPYPMQDAVKHFCDKHLDKIKAYMERLMARLPLPVKCTIEERRSKKHAKVHFTCQGKSEYCLYGKSLFALKTKHPRLWIHLMFLALQSRSSSALSTRDASVSSLKNCWDILKCDNRSFLNLVMSAFPSTKDQDSLMHELQQDRFFDVFEFNAPAGTWNCFLCNHPERAPGFMQENHPLMEGQLKEKRNKWLIFRRWRTRYFTLSGAHLTYKGWRTRYFTLSGAHLTYKESKLDQDATPIEINQIRSVKVGRQGRSIPKAFEIFTSDKTYVLKAKDGKNAEEWVQCLSIAVASSHARDTPSRPSSQHFSLAQSQFGLRTAV</sequence>
<reference evidence="7" key="1">
    <citation type="submission" date="2015-10" db="EMBL/GenBank/DDBJ databases">
        <title>Daphnia magna gene sets from two clonal populations assembled and annotated with EvidentialGene.</title>
        <authorList>
            <person name="Gilbert D."/>
            <person name="Podicheti R."/>
            <person name="Orsini L."/>
            <person name="Colbourne J."/>
            <person name="Pfrender M."/>
        </authorList>
    </citation>
    <scope>NUCLEOTIDE SEQUENCE</scope>
</reference>
<dbReference type="PROSITE" id="PS50003">
    <property type="entry name" value="PH_DOMAIN"/>
    <property type="match status" value="1"/>
</dbReference>
<dbReference type="InterPro" id="IPR039888">
    <property type="entry name" value="Melted-like"/>
</dbReference>
<keyword evidence="4" id="KW-0472">Membrane</keyword>
<proteinExistence type="inferred from homology"/>
<dbReference type="InterPro" id="IPR016024">
    <property type="entry name" value="ARM-type_fold"/>
</dbReference>
<dbReference type="GO" id="GO:0009966">
    <property type="term" value="P:regulation of signal transduction"/>
    <property type="evidence" value="ECO:0007669"/>
    <property type="project" value="TreeGrafter"/>
</dbReference>
<evidence type="ECO:0000256" key="5">
    <source>
        <dbReference type="SAM" id="MobiDB-lite"/>
    </source>
</evidence>
<dbReference type="CDD" id="cd01264">
    <property type="entry name" value="PH_MELT_VEPH1"/>
    <property type="match status" value="1"/>
</dbReference>
<evidence type="ECO:0000256" key="2">
    <source>
        <dbReference type="ARBA" id="ARBA00010187"/>
    </source>
</evidence>
<evidence type="ECO:0000313" key="7">
    <source>
        <dbReference type="EMBL" id="JAI91233.1"/>
    </source>
</evidence>
<dbReference type="GO" id="GO:0005886">
    <property type="term" value="C:plasma membrane"/>
    <property type="evidence" value="ECO:0007669"/>
    <property type="project" value="UniProtKB-SubCell"/>
</dbReference>
<protein>
    <submittedName>
        <fullName evidence="7">Ventricular zone-expressed PH domain-containing protein</fullName>
    </submittedName>
</protein>
<dbReference type="SUPFAM" id="SSF48371">
    <property type="entry name" value="ARM repeat"/>
    <property type="match status" value="1"/>
</dbReference>
<feature type="region of interest" description="Disordered" evidence="5">
    <location>
        <begin position="605"/>
        <end position="644"/>
    </location>
</feature>
<dbReference type="EMBL" id="GDIP01232168">
    <property type="protein sequence ID" value="JAI91233.1"/>
    <property type="molecule type" value="Transcribed_RNA"/>
</dbReference>
<feature type="compositionally biased region" description="Polar residues" evidence="5">
    <location>
        <begin position="503"/>
        <end position="523"/>
    </location>
</feature>
<dbReference type="EMBL" id="GDIP01232169">
    <property type="protein sequence ID" value="JAI91232.1"/>
    <property type="molecule type" value="Transcribed_RNA"/>
</dbReference>
<comment type="similarity">
    <text evidence="2">Belongs to the MELT/VEPH family.</text>
</comment>
<dbReference type="InterPro" id="IPR001849">
    <property type="entry name" value="PH_domain"/>
</dbReference>
<dbReference type="SUPFAM" id="SSF50729">
    <property type="entry name" value="PH domain-like"/>
    <property type="match status" value="1"/>
</dbReference>
<dbReference type="SMART" id="SM00233">
    <property type="entry name" value="PH"/>
    <property type="match status" value="1"/>
</dbReference>
<feature type="region of interest" description="Disordered" evidence="5">
    <location>
        <begin position="482"/>
        <end position="526"/>
    </location>
</feature>
<dbReference type="Gene3D" id="2.30.29.30">
    <property type="entry name" value="Pleckstrin-homology domain (PH domain)/Phosphotyrosine-binding domain (PTB)"/>
    <property type="match status" value="1"/>
</dbReference>
<evidence type="ECO:0000256" key="3">
    <source>
        <dbReference type="ARBA" id="ARBA00022475"/>
    </source>
</evidence>
<dbReference type="InterPro" id="IPR011993">
    <property type="entry name" value="PH-like_dom_sf"/>
</dbReference>
<dbReference type="AlphaFoldDB" id="A0A0P4YEJ0"/>
<feature type="compositionally biased region" description="Low complexity" evidence="5">
    <location>
        <begin position="482"/>
        <end position="497"/>
    </location>
</feature>
<organism evidence="7">
    <name type="scientific">Daphnia magna</name>
    <dbReference type="NCBI Taxonomy" id="35525"/>
    <lineage>
        <taxon>Eukaryota</taxon>
        <taxon>Metazoa</taxon>
        <taxon>Ecdysozoa</taxon>
        <taxon>Arthropoda</taxon>
        <taxon>Crustacea</taxon>
        <taxon>Branchiopoda</taxon>
        <taxon>Diplostraca</taxon>
        <taxon>Cladocera</taxon>
        <taxon>Anomopoda</taxon>
        <taxon>Daphniidae</taxon>
        <taxon>Daphnia</taxon>
    </lineage>
</organism>
<evidence type="ECO:0000256" key="1">
    <source>
        <dbReference type="ARBA" id="ARBA00004413"/>
    </source>
</evidence>
<dbReference type="Pfam" id="PF00169">
    <property type="entry name" value="PH"/>
    <property type="match status" value="1"/>
</dbReference>
<evidence type="ECO:0000259" key="6">
    <source>
        <dbReference type="PROSITE" id="PS50003"/>
    </source>
</evidence>
<feature type="compositionally biased region" description="Polar residues" evidence="5">
    <location>
        <begin position="607"/>
        <end position="644"/>
    </location>
</feature>
<keyword evidence="3" id="KW-1003">Cell membrane</keyword>
<dbReference type="PANTHER" id="PTHR21630">
    <property type="entry name" value="VEPH-A/MELTED"/>
    <property type="match status" value="1"/>
</dbReference>
<dbReference type="PANTHER" id="PTHR21630:SF10">
    <property type="entry name" value="VENTRICULAR ZONE-EXPRESSED PH DOMAIN-CONTAINING PROTEIN HOMOLOG 1"/>
    <property type="match status" value="1"/>
</dbReference>
<feature type="domain" description="PH" evidence="6">
    <location>
        <begin position="999"/>
        <end position="1114"/>
    </location>
</feature>
<dbReference type="OrthoDB" id="5869902at2759"/>
<dbReference type="GO" id="GO:0010314">
    <property type="term" value="F:phosphatidylinositol-5-phosphate binding"/>
    <property type="evidence" value="ECO:0007669"/>
    <property type="project" value="TreeGrafter"/>
</dbReference>